<feature type="region of interest" description="Disordered" evidence="1">
    <location>
        <begin position="52"/>
        <end position="84"/>
    </location>
</feature>
<accession>A0A2P4ZRM8</accession>
<gene>
    <name evidence="2" type="ORF">TGAM01_v203905</name>
</gene>
<evidence type="ECO:0000313" key="2">
    <source>
        <dbReference type="EMBL" id="PON26956.1"/>
    </source>
</evidence>
<dbReference type="PANTHER" id="PTHR37540">
    <property type="entry name" value="TRANSCRIPTION FACTOR (ACR-2), PUTATIVE-RELATED-RELATED"/>
    <property type="match status" value="1"/>
</dbReference>
<dbReference type="GeneID" id="29989653"/>
<dbReference type="AlphaFoldDB" id="A0A2P4ZRM8"/>
<dbReference type="PANTHER" id="PTHR37540:SF5">
    <property type="entry name" value="TRANSCRIPTION FACTOR DOMAIN-CONTAINING PROTEIN"/>
    <property type="match status" value="1"/>
</dbReference>
<keyword evidence="3" id="KW-1185">Reference proteome</keyword>
<proteinExistence type="predicted"/>
<dbReference type="EMBL" id="JPDN02000011">
    <property type="protein sequence ID" value="PON26956.1"/>
    <property type="molecule type" value="Genomic_DNA"/>
</dbReference>
<organism evidence="2 3">
    <name type="scientific">Trichoderma gamsii</name>
    <dbReference type="NCBI Taxonomy" id="398673"/>
    <lineage>
        <taxon>Eukaryota</taxon>
        <taxon>Fungi</taxon>
        <taxon>Dikarya</taxon>
        <taxon>Ascomycota</taxon>
        <taxon>Pezizomycotina</taxon>
        <taxon>Sordariomycetes</taxon>
        <taxon>Hypocreomycetidae</taxon>
        <taxon>Hypocreales</taxon>
        <taxon>Hypocreaceae</taxon>
        <taxon>Trichoderma</taxon>
    </lineage>
</organism>
<sequence>MDLINSIQKGAEMKYQPDTSFRFIAIQSPAAAKDPTTRRLARSHAIKQAIRAKRELQEKQSAKSPSITHESPHSNTADSPSSTTSALSLSSKLFDLQTIDASRLKTLIKQNSERQAAEPVFSLKEDVVEFQAFESVFLTGVDDPALLNAVMLTFALGVTDGNINQECLGYLNRATKSIRERMDRPENAASVAVMGAILLLAGVEARLGMRSQVQLHMKAIHQLLHLCSDENIYLNGSIKRAIFWQDLNCSVIAGSPRLFDHTTFVELEWRRDPFTPNFYTLAPGFRARAHLFGDEFIRVLEDTYALQCIRDSPNFGCRDTGEMMRYDSHQGSVQSRLINLPKDSVFLECCHLAIYISACQLCSKAWKALSIPGHLSIVLLEKLQQADINGVWDNDPDFFLWLLYTGGAYLAAGPTRSAYIALINQKFSYGSRSPYTSLSTVLHIFKMFVWSEEAFSAEVERFWAETNKKKRGTYDRE</sequence>
<comment type="caution">
    <text evidence="2">The sequence shown here is derived from an EMBL/GenBank/DDBJ whole genome shotgun (WGS) entry which is preliminary data.</text>
</comment>
<feature type="compositionally biased region" description="Low complexity" evidence="1">
    <location>
        <begin position="74"/>
        <end position="84"/>
    </location>
</feature>
<protein>
    <recommendedName>
        <fullName evidence="4">Transcription factor domain-containing protein</fullName>
    </recommendedName>
</protein>
<evidence type="ECO:0000313" key="3">
    <source>
        <dbReference type="Proteomes" id="UP000054821"/>
    </source>
</evidence>
<dbReference type="STRING" id="398673.A0A2P4ZRM8"/>
<reference evidence="2 3" key="1">
    <citation type="journal article" date="2016" name="Genome Announc.">
        <title>Draft Whole-Genome Sequence of Trichoderma gamsii T6085, a Promising Biocontrol Agent of Fusarium Head Blight on Wheat.</title>
        <authorList>
            <person name="Baroncelli R."/>
            <person name="Zapparata A."/>
            <person name="Piaggeschi G."/>
            <person name="Sarrocco S."/>
            <person name="Vannacci G."/>
        </authorList>
    </citation>
    <scope>NUCLEOTIDE SEQUENCE [LARGE SCALE GENOMIC DNA]</scope>
    <source>
        <strain evidence="2 3">T6085</strain>
    </source>
</reference>
<dbReference type="Proteomes" id="UP000054821">
    <property type="component" value="Unassembled WGS sequence"/>
</dbReference>
<name>A0A2P4ZRM8_9HYPO</name>
<evidence type="ECO:0000256" key="1">
    <source>
        <dbReference type="SAM" id="MobiDB-lite"/>
    </source>
</evidence>
<dbReference type="RefSeq" id="XP_018657259.2">
    <property type="nucleotide sequence ID" value="XM_018809570.2"/>
</dbReference>
<feature type="compositionally biased region" description="Basic and acidic residues" evidence="1">
    <location>
        <begin position="52"/>
        <end position="61"/>
    </location>
</feature>
<evidence type="ECO:0008006" key="4">
    <source>
        <dbReference type="Google" id="ProtNLM"/>
    </source>
</evidence>